<keyword evidence="1" id="KW-0472">Membrane</keyword>
<keyword evidence="1" id="KW-1133">Transmembrane helix</keyword>
<evidence type="ECO:0000313" key="3">
    <source>
        <dbReference type="Proteomes" id="UP000037822"/>
    </source>
</evidence>
<dbReference type="PANTHER" id="PTHR43471:SF3">
    <property type="entry name" value="ABC TRANSPORTER PERMEASE PROTEIN NATB"/>
    <property type="match status" value="1"/>
</dbReference>
<feature type="transmembrane region" description="Helical" evidence="1">
    <location>
        <begin position="53"/>
        <end position="78"/>
    </location>
</feature>
<dbReference type="GO" id="GO:0005886">
    <property type="term" value="C:plasma membrane"/>
    <property type="evidence" value="ECO:0007669"/>
    <property type="project" value="UniProtKB-SubCell"/>
</dbReference>
<comment type="caution">
    <text evidence="2">The sequence shown here is derived from an EMBL/GenBank/DDBJ whole genome shotgun (WGS) entry which is preliminary data.</text>
</comment>
<dbReference type="GO" id="GO:0140359">
    <property type="term" value="F:ABC-type transporter activity"/>
    <property type="evidence" value="ECO:0007669"/>
    <property type="project" value="InterPro"/>
</dbReference>
<dbReference type="PATRIC" id="fig|1526658.3.peg.1930"/>
<feature type="transmembrane region" description="Helical" evidence="1">
    <location>
        <begin position="169"/>
        <end position="188"/>
    </location>
</feature>
<dbReference type="PANTHER" id="PTHR43471">
    <property type="entry name" value="ABC TRANSPORTER PERMEASE"/>
    <property type="match status" value="1"/>
</dbReference>
<evidence type="ECO:0000313" key="2">
    <source>
        <dbReference type="EMBL" id="KPH78384.1"/>
    </source>
</evidence>
<keyword evidence="3" id="KW-1185">Reference proteome</keyword>
<dbReference type="OrthoDB" id="8563307at2"/>
<feature type="transmembrane region" description="Helical" evidence="1">
    <location>
        <begin position="136"/>
        <end position="157"/>
    </location>
</feature>
<sequence>MNAIGLIARKEAGEIIVSPRGRGWLLAMVGALSGFSLLLVGSTELSLLDNAQVVYDMAGIVIALGALLALVVGSDAFAGEHERGSLTPLLLAPVSRRGILAGKIGGQMVAWAVMFLLSLPYLWAVGSTGQNLAGSILGLALFGTPVVLTFGLFAMGLGARLGNVRTTMMTMLVVLLLAASPLLIGPSLRQSTLGRWFDAVNPFSHAVNALDAMIIDSLGVAAQSIHLAAIVAWLIFALAYAVRQTNRLVR</sequence>
<protein>
    <submittedName>
        <fullName evidence="2">ABC transporter</fullName>
    </submittedName>
</protein>
<feature type="transmembrane region" description="Helical" evidence="1">
    <location>
        <begin position="99"/>
        <end position="124"/>
    </location>
</feature>
<dbReference type="Pfam" id="PF12679">
    <property type="entry name" value="ABC2_membrane_2"/>
    <property type="match status" value="1"/>
</dbReference>
<evidence type="ECO:0000256" key="1">
    <source>
        <dbReference type="SAM" id="Phobius"/>
    </source>
</evidence>
<accession>A0A0N1N0Y3</accession>
<dbReference type="EMBL" id="LGSZ01000054">
    <property type="protein sequence ID" value="KPH78384.1"/>
    <property type="molecule type" value="Genomic_DNA"/>
</dbReference>
<feature type="transmembrane region" description="Helical" evidence="1">
    <location>
        <begin position="220"/>
        <end position="242"/>
    </location>
</feature>
<keyword evidence="1" id="KW-0812">Transmembrane</keyword>
<gene>
    <name evidence="2" type="ORF">AE618_21235</name>
</gene>
<proteinExistence type="predicted"/>
<dbReference type="AlphaFoldDB" id="A0A0N1N0Y3"/>
<name>A0A0N1N0Y3_9HYPH</name>
<feature type="transmembrane region" description="Helical" evidence="1">
    <location>
        <begin position="21"/>
        <end position="41"/>
    </location>
</feature>
<organism evidence="2 3">
    <name type="scientific">Bosea vaviloviae</name>
    <dbReference type="NCBI Taxonomy" id="1526658"/>
    <lineage>
        <taxon>Bacteria</taxon>
        <taxon>Pseudomonadati</taxon>
        <taxon>Pseudomonadota</taxon>
        <taxon>Alphaproteobacteria</taxon>
        <taxon>Hyphomicrobiales</taxon>
        <taxon>Boseaceae</taxon>
        <taxon>Bosea</taxon>
    </lineage>
</organism>
<dbReference type="Proteomes" id="UP000037822">
    <property type="component" value="Unassembled WGS sequence"/>
</dbReference>
<reference evidence="2 3" key="1">
    <citation type="submission" date="2015-07" db="EMBL/GenBank/DDBJ databases">
        <title>Whole genome sequencing of Bosea vaviloviae isolated from cave pool.</title>
        <authorList>
            <person name="Tan N.E.H."/>
            <person name="Lee Y.P."/>
            <person name="Gan H.M."/>
            <person name="Barton H."/>
            <person name="Savka M.A."/>
        </authorList>
    </citation>
    <scope>NUCLEOTIDE SEQUENCE [LARGE SCALE GENOMIC DNA]</scope>
    <source>
        <strain evidence="2 3">SD260</strain>
    </source>
</reference>